<dbReference type="RefSeq" id="WP_068134215.1">
    <property type="nucleotide sequence ID" value="NZ_CP042914.1"/>
</dbReference>
<organism evidence="3 4">
    <name type="scientific">Roseimaritima ulvae</name>
    <dbReference type="NCBI Taxonomy" id="980254"/>
    <lineage>
        <taxon>Bacteria</taxon>
        <taxon>Pseudomonadati</taxon>
        <taxon>Planctomycetota</taxon>
        <taxon>Planctomycetia</taxon>
        <taxon>Pirellulales</taxon>
        <taxon>Pirellulaceae</taxon>
        <taxon>Roseimaritima</taxon>
    </lineage>
</organism>
<dbReference type="EC" id="1.1.1.47" evidence="3"/>
<evidence type="ECO:0000313" key="4">
    <source>
        <dbReference type="Proteomes" id="UP000325286"/>
    </source>
</evidence>
<dbReference type="PRINTS" id="PR00080">
    <property type="entry name" value="SDRFAMILY"/>
</dbReference>
<dbReference type="GO" id="GO:0047936">
    <property type="term" value="F:glucose 1-dehydrogenase [NAD(P)+] activity"/>
    <property type="evidence" value="ECO:0007669"/>
    <property type="project" value="UniProtKB-EC"/>
</dbReference>
<evidence type="ECO:0000256" key="1">
    <source>
        <dbReference type="ARBA" id="ARBA00006484"/>
    </source>
</evidence>
<dbReference type="PANTHER" id="PTHR43639">
    <property type="entry name" value="OXIDOREDUCTASE, SHORT-CHAIN DEHYDROGENASE/REDUCTASE FAMILY (AFU_ORTHOLOGUE AFUA_5G02870)"/>
    <property type="match status" value="1"/>
</dbReference>
<sequence>MPTIPQLFAHPHPVALVTGSGAARVGNGIARHLAALGCRIVLHANSSIDEAEQTAIELREAGTETLIVQGDLNASEGSAATAGEPAVGVAERIVAETVTAFGRLDVLVNSAAIWSPKRLEDVTADDLRRYFEINTLGSFMAAKAAGLQMVEQPTGGVIINIGDWALVRPYLDHAAYFPSKGAIETMTRSLAVEFAERNRAVRVNCIHPGPVLLADDLSAEKRAAVTASTLVKRVGTPQHVAHAVQFLIENDFVTGAAIPVDGGRTIYADDGLQTHHRIG</sequence>
<dbReference type="PRINTS" id="PR00081">
    <property type="entry name" value="GDHRDH"/>
</dbReference>
<keyword evidence="2 3" id="KW-0560">Oxidoreductase</keyword>
<evidence type="ECO:0000256" key="2">
    <source>
        <dbReference type="ARBA" id="ARBA00023002"/>
    </source>
</evidence>
<accession>A0A5B9QS06</accession>
<dbReference type="Proteomes" id="UP000325286">
    <property type="component" value="Chromosome"/>
</dbReference>
<protein>
    <submittedName>
        <fullName evidence="3">Glucose 1-dehydrogenase 2</fullName>
        <ecNumber evidence="3">1.1.1.47</ecNumber>
    </submittedName>
</protein>
<dbReference type="KEGG" id="rul:UC8_18150"/>
<dbReference type="EMBL" id="CP042914">
    <property type="protein sequence ID" value="QEG39816.1"/>
    <property type="molecule type" value="Genomic_DNA"/>
</dbReference>
<dbReference type="SUPFAM" id="SSF51735">
    <property type="entry name" value="NAD(P)-binding Rossmann-fold domains"/>
    <property type="match status" value="1"/>
</dbReference>
<dbReference type="InterPro" id="IPR036291">
    <property type="entry name" value="NAD(P)-bd_dom_sf"/>
</dbReference>
<reference evidence="3 4" key="1">
    <citation type="submission" date="2019-08" db="EMBL/GenBank/DDBJ databases">
        <title>Deep-cultivation of Planctomycetes and their phenomic and genomic characterization uncovers novel biology.</title>
        <authorList>
            <person name="Wiegand S."/>
            <person name="Jogler M."/>
            <person name="Boedeker C."/>
            <person name="Pinto D."/>
            <person name="Vollmers J."/>
            <person name="Rivas-Marin E."/>
            <person name="Kohn T."/>
            <person name="Peeters S.H."/>
            <person name="Heuer A."/>
            <person name="Rast P."/>
            <person name="Oberbeckmann S."/>
            <person name="Bunk B."/>
            <person name="Jeske O."/>
            <person name="Meyerdierks A."/>
            <person name="Storesund J.E."/>
            <person name="Kallscheuer N."/>
            <person name="Luecker S."/>
            <person name="Lage O.M."/>
            <person name="Pohl T."/>
            <person name="Merkel B.J."/>
            <person name="Hornburger P."/>
            <person name="Mueller R.-W."/>
            <person name="Bruemmer F."/>
            <person name="Labrenz M."/>
            <person name="Spormann A.M."/>
            <person name="Op den Camp H."/>
            <person name="Overmann J."/>
            <person name="Amann R."/>
            <person name="Jetten M.S.M."/>
            <person name="Mascher T."/>
            <person name="Medema M.H."/>
            <person name="Devos D.P."/>
            <person name="Kaster A.-K."/>
            <person name="Ovreas L."/>
            <person name="Rohde M."/>
            <person name="Galperin M.Y."/>
            <person name="Jogler C."/>
        </authorList>
    </citation>
    <scope>NUCLEOTIDE SEQUENCE [LARGE SCALE GENOMIC DNA]</scope>
    <source>
        <strain evidence="3 4">UC8</strain>
    </source>
</reference>
<proteinExistence type="inferred from homology"/>
<name>A0A5B9QS06_9BACT</name>
<dbReference type="Gene3D" id="3.40.50.720">
    <property type="entry name" value="NAD(P)-binding Rossmann-like Domain"/>
    <property type="match status" value="1"/>
</dbReference>
<keyword evidence="4" id="KW-1185">Reference proteome</keyword>
<dbReference type="AlphaFoldDB" id="A0A5B9QS06"/>
<gene>
    <name evidence="3" type="primary">ycdF_2</name>
    <name evidence="3" type="ORF">UC8_18150</name>
</gene>
<dbReference type="OrthoDB" id="9803333at2"/>
<evidence type="ECO:0000313" key="3">
    <source>
        <dbReference type="EMBL" id="QEG39816.1"/>
    </source>
</evidence>
<dbReference type="InterPro" id="IPR002347">
    <property type="entry name" value="SDR_fam"/>
</dbReference>
<comment type="similarity">
    <text evidence="1">Belongs to the short-chain dehydrogenases/reductases (SDR) family.</text>
</comment>
<dbReference type="PANTHER" id="PTHR43639:SF1">
    <property type="entry name" value="SHORT-CHAIN DEHYDROGENASE_REDUCTASE FAMILY PROTEIN"/>
    <property type="match status" value="1"/>
</dbReference>
<dbReference type="Pfam" id="PF13561">
    <property type="entry name" value="adh_short_C2"/>
    <property type="match status" value="1"/>
</dbReference>